<dbReference type="InterPro" id="IPR027911">
    <property type="entry name" value="DUF4604"/>
</dbReference>
<feature type="compositionally biased region" description="Acidic residues" evidence="1">
    <location>
        <begin position="155"/>
        <end position="165"/>
    </location>
</feature>
<keyword evidence="5" id="KW-1185">Reference proteome</keyword>
<evidence type="ECO:0000256" key="2">
    <source>
        <dbReference type="SAM" id="Phobius"/>
    </source>
</evidence>
<feature type="compositionally biased region" description="Polar residues" evidence="1">
    <location>
        <begin position="131"/>
        <end position="149"/>
    </location>
</feature>
<dbReference type="InterPro" id="IPR040219">
    <property type="entry name" value="KIAA1143-like"/>
</dbReference>
<organism evidence="4 5">
    <name type="scientific">Protopolystoma xenopodis</name>
    <dbReference type="NCBI Taxonomy" id="117903"/>
    <lineage>
        <taxon>Eukaryota</taxon>
        <taxon>Metazoa</taxon>
        <taxon>Spiralia</taxon>
        <taxon>Lophotrochozoa</taxon>
        <taxon>Platyhelminthes</taxon>
        <taxon>Monogenea</taxon>
        <taxon>Polyopisthocotylea</taxon>
        <taxon>Polystomatidea</taxon>
        <taxon>Polystomatidae</taxon>
        <taxon>Protopolystoma</taxon>
    </lineage>
</organism>
<protein>
    <recommendedName>
        <fullName evidence="3">DUF4604 domain-containing protein</fullName>
    </recommendedName>
</protein>
<dbReference type="PANTHER" id="PTHR31195:SF2">
    <property type="entry name" value="GEO02494P1"/>
    <property type="match status" value="1"/>
</dbReference>
<dbReference type="PANTHER" id="PTHR31195">
    <property type="entry name" value="GEO02494P1"/>
    <property type="match status" value="1"/>
</dbReference>
<feature type="domain" description="DUF4604" evidence="3">
    <location>
        <begin position="49"/>
        <end position="131"/>
    </location>
</feature>
<accession>A0A448XIF7</accession>
<evidence type="ECO:0000313" key="4">
    <source>
        <dbReference type="EMBL" id="VEL37352.1"/>
    </source>
</evidence>
<evidence type="ECO:0000259" key="3">
    <source>
        <dbReference type="Pfam" id="PF15377"/>
    </source>
</evidence>
<dbReference type="OrthoDB" id="10043580at2759"/>
<comment type="caution">
    <text evidence="4">The sequence shown here is derived from an EMBL/GenBank/DDBJ whole genome shotgun (WGS) entry which is preliminary data.</text>
</comment>
<dbReference type="AlphaFoldDB" id="A0A448XIF7"/>
<dbReference type="EMBL" id="CAAALY010254705">
    <property type="protein sequence ID" value="VEL37352.1"/>
    <property type="molecule type" value="Genomic_DNA"/>
</dbReference>
<keyword evidence="2" id="KW-0812">Transmembrane</keyword>
<keyword evidence="2" id="KW-1133">Transmembrane helix</keyword>
<name>A0A448XIF7_9PLAT</name>
<gene>
    <name evidence="4" type="ORF">PXEA_LOCUS30792</name>
</gene>
<proteinExistence type="predicted"/>
<feature type="transmembrane region" description="Helical" evidence="2">
    <location>
        <begin position="12"/>
        <end position="31"/>
    </location>
</feature>
<sequence length="165" mass="18188">MSVEIGLLVEALNLIAVWIYTVMLICPYRGISPPVDVSMPSFSMPKRSAVAYIKNEVPNFIRRFQEKSGLVDDSSLCDAKRARAKEPDQDDCLDREDEMPQIVLDAGSGVTRTEADAHVRARHRPAHESIDSSGNCRSETVKTSGTNLMASAPTCDEEEEEICGK</sequence>
<dbReference type="Proteomes" id="UP000784294">
    <property type="component" value="Unassembled WGS sequence"/>
</dbReference>
<evidence type="ECO:0000313" key="5">
    <source>
        <dbReference type="Proteomes" id="UP000784294"/>
    </source>
</evidence>
<evidence type="ECO:0000256" key="1">
    <source>
        <dbReference type="SAM" id="MobiDB-lite"/>
    </source>
</evidence>
<dbReference type="Pfam" id="PF15377">
    <property type="entry name" value="DUF4604"/>
    <property type="match status" value="1"/>
</dbReference>
<feature type="region of interest" description="Disordered" evidence="1">
    <location>
        <begin position="120"/>
        <end position="165"/>
    </location>
</feature>
<keyword evidence="2" id="KW-0472">Membrane</keyword>
<reference evidence="4" key="1">
    <citation type="submission" date="2018-11" db="EMBL/GenBank/DDBJ databases">
        <authorList>
            <consortium name="Pathogen Informatics"/>
        </authorList>
    </citation>
    <scope>NUCLEOTIDE SEQUENCE</scope>
</reference>